<evidence type="ECO:0000256" key="1">
    <source>
        <dbReference type="SAM" id="MobiDB-lite"/>
    </source>
</evidence>
<evidence type="ECO:0000313" key="2">
    <source>
        <dbReference type="EMBL" id="QBI54323.1"/>
    </source>
</evidence>
<dbReference type="InterPro" id="IPR019587">
    <property type="entry name" value="Polyketide_cyclase/dehydratase"/>
</dbReference>
<feature type="region of interest" description="Disordered" evidence="1">
    <location>
        <begin position="209"/>
        <end position="235"/>
    </location>
</feature>
<dbReference type="Proteomes" id="UP000292235">
    <property type="component" value="Chromosome"/>
</dbReference>
<dbReference type="InterPro" id="IPR023393">
    <property type="entry name" value="START-like_dom_sf"/>
</dbReference>
<sequence>MSLSLYIETAIAADLETVWRRTRDAELHRRWDLRFTGIADLDGEREEAQRFTYTTRLLPGVALTGTGATTAERTRADGTRISALRFGSAHALSPIAHGAGHWRYTPRAGGVEFATAYHYRTRWGRAGRMLDAALLAPLMGWATAWSFDRLRLWCERGDSPERLRTAALCDAGARAAAVAAGLVWLPGWAGAAVVAAALLLPPPPMVPAARRCRRRPRPRGGTGAPAPAATGGGGR</sequence>
<dbReference type="SUPFAM" id="SSF55961">
    <property type="entry name" value="Bet v1-like"/>
    <property type="match status" value="1"/>
</dbReference>
<accession>A0A4P6Q1F8</accession>
<protein>
    <recommendedName>
        <fullName evidence="4">SRPBCC family protein</fullName>
    </recommendedName>
</protein>
<dbReference type="RefSeq" id="WP_242676942.1">
    <property type="nucleotide sequence ID" value="NZ_CP036455.1"/>
</dbReference>
<name>A0A4P6Q1F8_9ACTN</name>
<organism evidence="2 3">
    <name type="scientific">Streptomonospora litoralis</name>
    <dbReference type="NCBI Taxonomy" id="2498135"/>
    <lineage>
        <taxon>Bacteria</taxon>
        <taxon>Bacillati</taxon>
        <taxon>Actinomycetota</taxon>
        <taxon>Actinomycetes</taxon>
        <taxon>Streptosporangiales</taxon>
        <taxon>Nocardiopsidaceae</taxon>
        <taxon>Streptomonospora</taxon>
    </lineage>
</organism>
<evidence type="ECO:0000313" key="3">
    <source>
        <dbReference type="Proteomes" id="UP000292235"/>
    </source>
</evidence>
<gene>
    <name evidence="2" type="ORF">EKD16_12705</name>
</gene>
<dbReference type="KEGG" id="strr:EKD16_12705"/>
<dbReference type="EMBL" id="CP036455">
    <property type="protein sequence ID" value="QBI54323.1"/>
    <property type="molecule type" value="Genomic_DNA"/>
</dbReference>
<keyword evidence="3" id="KW-1185">Reference proteome</keyword>
<dbReference type="Pfam" id="PF10604">
    <property type="entry name" value="Polyketide_cyc2"/>
    <property type="match status" value="1"/>
</dbReference>
<evidence type="ECO:0008006" key="4">
    <source>
        <dbReference type="Google" id="ProtNLM"/>
    </source>
</evidence>
<reference evidence="2 3" key="1">
    <citation type="submission" date="2019-02" db="EMBL/GenBank/DDBJ databases">
        <authorList>
            <person name="Khodamoradi S."/>
            <person name="Hahnke R.L."/>
            <person name="Kaempfer P."/>
            <person name="Schumann P."/>
            <person name="Rohde M."/>
            <person name="Steinert M."/>
            <person name="Luzhetskyy A."/>
            <person name="Wink J."/>
            <person name="Ruckert C."/>
        </authorList>
    </citation>
    <scope>NUCLEOTIDE SEQUENCE [LARGE SCALE GENOMIC DNA]</scope>
    <source>
        <strain evidence="2 3">M2</strain>
    </source>
</reference>
<proteinExistence type="predicted"/>
<dbReference type="Gene3D" id="3.30.530.20">
    <property type="match status" value="1"/>
</dbReference>
<dbReference type="AlphaFoldDB" id="A0A4P6Q1F8"/>